<gene>
    <name evidence="1" type="ORF">GFSPODELE1_LOCUS4450</name>
</gene>
<evidence type="ECO:0000313" key="2">
    <source>
        <dbReference type="Proteomes" id="UP001497453"/>
    </source>
</evidence>
<keyword evidence="2" id="KW-1185">Reference proteome</keyword>
<organism evidence="1 2">
    <name type="scientific">Somion occarium</name>
    <dbReference type="NCBI Taxonomy" id="3059160"/>
    <lineage>
        <taxon>Eukaryota</taxon>
        <taxon>Fungi</taxon>
        <taxon>Dikarya</taxon>
        <taxon>Basidiomycota</taxon>
        <taxon>Agaricomycotina</taxon>
        <taxon>Agaricomycetes</taxon>
        <taxon>Polyporales</taxon>
        <taxon>Cerrenaceae</taxon>
        <taxon>Somion</taxon>
    </lineage>
</organism>
<dbReference type="Proteomes" id="UP001497453">
    <property type="component" value="Chromosome 3"/>
</dbReference>
<reference evidence="2" key="1">
    <citation type="submission" date="2024-04" db="EMBL/GenBank/DDBJ databases">
        <authorList>
            <person name="Shaw F."/>
            <person name="Minotto A."/>
        </authorList>
    </citation>
    <scope>NUCLEOTIDE SEQUENCE [LARGE SCALE GENOMIC DNA]</scope>
</reference>
<sequence length="376" mass="41218">MPATIASLPAELLLDIFTIAYTDTGHTRWSLTAVSQHFRTLCIGSGVDIETVALHGVDKMKTFLVVLEQREKRARRVKYLFLTDRVGIEDANAGRNRWVASTTPETCANSPVFLADQILRSILDHDLRILTVHLPHYRLAMPTSPSVFSTPFPSLTDLTLHAALDCCFFDAFCACPSLKRLHIAAYNQLPEDFGGSIKSIAPNLTHLKLSAVRSLSTSGSLIDVLRAYASGVDTIQNATINAKDNRPVNSIAKGNNDAIPIDPELPSSVHTLIVGFATFFQPSVGGRSGRQQINYLRTAQTLRQLAGSGNHKLLVSDDGIASAGGRRLVVCPPPAIRSQDDIEEDTRECYVRLRTEWEERVAGEEAGWDVVHHSVP</sequence>
<proteinExistence type="predicted"/>
<protein>
    <recommendedName>
        <fullName evidence="3">F-box domain-containing protein</fullName>
    </recommendedName>
</protein>
<evidence type="ECO:0000313" key="1">
    <source>
        <dbReference type="EMBL" id="CAL1703200.1"/>
    </source>
</evidence>
<name>A0ABP1D5N9_9APHY</name>
<dbReference type="SUPFAM" id="SSF52047">
    <property type="entry name" value="RNI-like"/>
    <property type="match status" value="1"/>
</dbReference>
<accession>A0ABP1D5N9</accession>
<evidence type="ECO:0008006" key="3">
    <source>
        <dbReference type="Google" id="ProtNLM"/>
    </source>
</evidence>
<dbReference type="EMBL" id="OZ037946">
    <property type="protein sequence ID" value="CAL1703200.1"/>
    <property type="molecule type" value="Genomic_DNA"/>
</dbReference>